<dbReference type="EMBL" id="CAJFCW020000006">
    <property type="protein sequence ID" value="CAG9125265.1"/>
    <property type="molecule type" value="Genomic_DNA"/>
</dbReference>
<evidence type="ECO:0000313" key="4">
    <source>
        <dbReference type="EMBL" id="CAD5228914.1"/>
    </source>
</evidence>
<dbReference type="PANTHER" id="PTHR11909">
    <property type="entry name" value="CASEIN KINASE-RELATED"/>
    <property type="match status" value="1"/>
</dbReference>
<dbReference type="EC" id="2.7.11.1" evidence="1"/>
<protein>
    <recommendedName>
        <fullName evidence="1">non-specific serine/threonine protein kinase</fullName>
        <ecNumber evidence="1">2.7.11.1</ecNumber>
    </recommendedName>
</protein>
<gene>
    <name evidence="4" type="ORF">BOKJ2_LOCUS12973</name>
</gene>
<dbReference type="OrthoDB" id="5979581at2759"/>
<feature type="domain" description="Protein kinase" evidence="3">
    <location>
        <begin position="17"/>
        <end position="302"/>
    </location>
</feature>
<dbReference type="Gene3D" id="1.10.510.10">
    <property type="entry name" value="Transferase(Phosphotransferase) domain 1"/>
    <property type="match status" value="1"/>
</dbReference>
<feature type="region of interest" description="Disordered" evidence="2">
    <location>
        <begin position="324"/>
        <end position="363"/>
    </location>
</feature>
<accession>A0A811LMH5</accession>
<dbReference type="InterPro" id="IPR011009">
    <property type="entry name" value="Kinase-like_dom_sf"/>
</dbReference>
<evidence type="ECO:0000256" key="1">
    <source>
        <dbReference type="ARBA" id="ARBA00012513"/>
    </source>
</evidence>
<dbReference type="GO" id="GO:0004674">
    <property type="term" value="F:protein serine/threonine kinase activity"/>
    <property type="evidence" value="ECO:0007669"/>
    <property type="project" value="UniProtKB-EC"/>
</dbReference>
<evidence type="ECO:0000313" key="5">
    <source>
        <dbReference type="Proteomes" id="UP000614601"/>
    </source>
</evidence>
<dbReference type="InterPro" id="IPR000719">
    <property type="entry name" value="Prot_kinase_dom"/>
</dbReference>
<dbReference type="Proteomes" id="UP000614601">
    <property type="component" value="Unassembled WGS sequence"/>
</dbReference>
<dbReference type="GO" id="GO:0005524">
    <property type="term" value="F:ATP binding"/>
    <property type="evidence" value="ECO:0007669"/>
    <property type="project" value="InterPro"/>
</dbReference>
<dbReference type="PROSITE" id="PS50011">
    <property type="entry name" value="PROTEIN_KINASE_DOM"/>
    <property type="match status" value="1"/>
</dbReference>
<comment type="caution">
    <text evidence="4">The sequence shown here is derived from an EMBL/GenBank/DDBJ whole genome shotgun (WGS) entry which is preliminary data.</text>
</comment>
<name>A0A811LMH5_9BILA</name>
<proteinExistence type="predicted"/>
<reference evidence="4" key="1">
    <citation type="submission" date="2020-09" db="EMBL/GenBank/DDBJ databases">
        <authorList>
            <person name="Kikuchi T."/>
        </authorList>
    </citation>
    <scope>NUCLEOTIDE SEQUENCE</scope>
    <source>
        <strain evidence="4">SH1</strain>
    </source>
</reference>
<dbReference type="AlphaFoldDB" id="A0A811LMH5"/>
<dbReference type="EMBL" id="CAJFDH010000006">
    <property type="protein sequence ID" value="CAD5228914.1"/>
    <property type="molecule type" value="Genomic_DNA"/>
</dbReference>
<dbReference type="PROSITE" id="PS00108">
    <property type="entry name" value="PROTEIN_KINASE_ST"/>
    <property type="match status" value="1"/>
</dbReference>
<keyword evidence="5" id="KW-1185">Reference proteome</keyword>
<sequence length="393" mass="44898">MSESKKLIDPTKKYYGWRIEKLLDEGGFGQVFKVYKDDKLTGVRKIAALKAESNDQEGGSAIKLEMSVLMMLHKDGKEMPHVPYMFHAAKRVHFCYMVVTLLGENLRTLKKWKKGSDTLSVETWSRLALQCLYSIKLVHDVGFVHRDIKPANFMMGRDDDVMRGRLVHILDFGLARSYALMRGTTFVGRRARGNVEFRGTLRYCSPNVHFKMEQGRHDDLYSLMYIVVELHCGLPWQTTKEKDVLEKEKLGKTKVLNKWLPAFYLVIAELHPIIPHLEKLNCYSRPDYAMIANCFRSLSSRLKVSFASPYDWEASDEKRKNLGKELLTKRGGPPEYEKNEEFYASDPVGINTAPPLTGTGTSDVACQATSEDNKIQQGVSKLTSIQVDQEEKK</sequence>
<organism evidence="4 5">
    <name type="scientific">Bursaphelenchus okinawaensis</name>
    <dbReference type="NCBI Taxonomy" id="465554"/>
    <lineage>
        <taxon>Eukaryota</taxon>
        <taxon>Metazoa</taxon>
        <taxon>Ecdysozoa</taxon>
        <taxon>Nematoda</taxon>
        <taxon>Chromadorea</taxon>
        <taxon>Rhabditida</taxon>
        <taxon>Tylenchina</taxon>
        <taxon>Tylenchomorpha</taxon>
        <taxon>Aphelenchoidea</taxon>
        <taxon>Aphelenchoididae</taxon>
        <taxon>Bursaphelenchus</taxon>
    </lineage>
</organism>
<dbReference type="InterPro" id="IPR050235">
    <property type="entry name" value="CK1_Ser-Thr_kinase"/>
</dbReference>
<dbReference type="SUPFAM" id="SSF56112">
    <property type="entry name" value="Protein kinase-like (PK-like)"/>
    <property type="match status" value="1"/>
</dbReference>
<dbReference type="Proteomes" id="UP000783686">
    <property type="component" value="Unassembled WGS sequence"/>
</dbReference>
<dbReference type="InterPro" id="IPR008271">
    <property type="entry name" value="Ser/Thr_kinase_AS"/>
</dbReference>
<evidence type="ECO:0000259" key="3">
    <source>
        <dbReference type="PROSITE" id="PS50011"/>
    </source>
</evidence>
<evidence type="ECO:0000256" key="2">
    <source>
        <dbReference type="SAM" id="MobiDB-lite"/>
    </source>
</evidence>
<dbReference type="SMART" id="SM00220">
    <property type="entry name" value="S_TKc"/>
    <property type="match status" value="1"/>
</dbReference>
<dbReference type="Pfam" id="PF00069">
    <property type="entry name" value="Pkinase"/>
    <property type="match status" value="1"/>
</dbReference>